<evidence type="ECO:0000256" key="3">
    <source>
        <dbReference type="ARBA" id="ARBA00023125"/>
    </source>
</evidence>
<dbReference type="CDD" id="cd10017">
    <property type="entry name" value="B3_DNA"/>
    <property type="match status" value="1"/>
</dbReference>
<dbReference type="Gene3D" id="2.40.330.10">
    <property type="entry name" value="DNA-binding pseudobarrel domain"/>
    <property type="match status" value="1"/>
</dbReference>
<keyword evidence="4" id="KW-0804">Transcription</keyword>
<gene>
    <name evidence="8" type="ORF">Sango_0904800</name>
</gene>
<evidence type="ECO:0000313" key="8">
    <source>
        <dbReference type="EMBL" id="KAK4401641.1"/>
    </source>
</evidence>
<reference evidence="8" key="2">
    <citation type="journal article" date="2024" name="Plant">
        <title>Genomic evolution and insights into agronomic trait innovations of Sesamum species.</title>
        <authorList>
            <person name="Miao H."/>
            <person name="Wang L."/>
            <person name="Qu L."/>
            <person name="Liu H."/>
            <person name="Sun Y."/>
            <person name="Le M."/>
            <person name="Wang Q."/>
            <person name="Wei S."/>
            <person name="Zheng Y."/>
            <person name="Lin W."/>
            <person name="Duan Y."/>
            <person name="Cao H."/>
            <person name="Xiong S."/>
            <person name="Wang X."/>
            <person name="Wei L."/>
            <person name="Li C."/>
            <person name="Ma Q."/>
            <person name="Ju M."/>
            <person name="Zhao R."/>
            <person name="Li G."/>
            <person name="Mu C."/>
            <person name="Tian Q."/>
            <person name="Mei H."/>
            <person name="Zhang T."/>
            <person name="Gao T."/>
            <person name="Zhang H."/>
        </authorList>
    </citation>
    <scope>NUCLEOTIDE SEQUENCE</scope>
    <source>
        <strain evidence="8">K16</strain>
    </source>
</reference>
<dbReference type="PROSITE" id="PS50863">
    <property type="entry name" value="B3"/>
    <property type="match status" value="1"/>
</dbReference>
<keyword evidence="2" id="KW-0805">Transcription regulation</keyword>
<dbReference type="PANTHER" id="PTHR31391:SF67">
    <property type="entry name" value="TF-B3 DOMAIN-CONTAINING PROTEIN"/>
    <property type="match status" value="1"/>
</dbReference>
<evidence type="ECO:0000256" key="6">
    <source>
        <dbReference type="SAM" id="MobiDB-lite"/>
    </source>
</evidence>
<comment type="subcellular location">
    <subcellularLocation>
        <location evidence="1">Nucleus</location>
    </subcellularLocation>
</comment>
<name>A0AAE1WY89_9LAMI</name>
<dbReference type="EMBL" id="JACGWL010000005">
    <property type="protein sequence ID" value="KAK4401641.1"/>
    <property type="molecule type" value="Genomic_DNA"/>
</dbReference>
<dbReference type="Proteomes" id="UP001289374">
    <property type="component" value="Unassembled WGS sequence"/>
</dbReference>
<dbReference type="InterPro" id="IPR044837">
    <property type="entry name" value="REM16-like"/>
</dbReference>
<keyword evidence="9" id="KW-1185">Reference proteome</keyword>
<dbReference type="Pfam" id="PF02362">
    <property type="entry name" value="B3"/>
    <property type="match status" value="1"/>
</dbReference>
<dbReference type="GO" id="GO:0005634">
    <property type="term" value="C:nucleus"/>
    <property type="evidence" value="ECO:0007669"/>
    <property type="project" value="UniProtKB-SubCell"/>
</dbReference>
<reference evidence="8" key="1">
    <citation type="submission" date="2020-06" db="EMBL/GenBank/DDBJ databases">
        <authorList>
            <person name="Li T."/>
            <person name="Hu X."/>
            <person name="Zhang T."/>
            <person name="Song X."/>
            <person name="Zhang H."/>
            <person name="Dai N."/>
            <person name="Sheng W."/>
            <person name="Hou X."/>
            <person name="Wei L."/>
        </authorList>
    </citation>
    <scope>NUCLEOTIDE SEQUENCE</scope>
    <source>
        <strain evidence="8">K16</strain>
        <tissue evidence="8">Leaf</tissue>
    </source>
</reference>
<evidence type="ECO:0000256" key="5">
    <source>
        <dbReference type="ARBA" id="ARBA00023242"/>
    </source>
</evidence>
<evidence type="ECO:0000256" key="4">
    <source>
        <dbReference type="ARBA" id="ARBA00023163"/>
    </source>
</evidence>
<evidence type="ECO:0000256" key="2">
    <source>
        <dbReference type="ARBA" id="ARBA00023015"/>
    </source>
</evidence>
<protein>
    <submittedName>
        <fullName evidence="8">B3 domain-containing protein</fullName>
    </submittedName>
</protein>
<sequence length="334" mass="37796">METKKLKEKLHEIETRNCTASEYSSDHTDKKKKKRMQLQRKKKGVPRKPKSLKSKDKKFLEDLIELIRAGNAVSESSTVVCADNSNKSGSTARKRTRYTDLYDDIEAKFSVMERAEKVLARLENELPHFVKCMLPSNVAHGFWLHLPKKFCSVYLPNHDTSIVLVDEWGNEYKTSYLLERHGLSAGWRGFSISHRLLKGDILIFHLTGPCKLKVHIVRVNDSDVVGAALCLMEMDASRRGTNAESAKNDNKKRKKTKYVEPFLLDISTPLENKERNAPSSILGPVADRSASKSDGFSYDGIEGSEITNQPQPKDLCYPKTSFLHDHSREGVICG</sequence>
<dbReference type="SUPFAM" id="SSF101936">
    <property type="entry name" value="DNA-binding pseudobarrel domain"/>
    <property type="match status" value="1"/>
</dbReference>
<dbReference type="SMART" id="SM01019">
    <property type="entry name" value="B3"/>
    <property type="match status" value="1"/>
</dbReference>
<dbReference type="GO" id="GO:0003677">
    <property type="term" value="F:DNA binding"/>
    <property type="evidence" value="ECO:0007669"/>
    <property type="project" value="UniProtKB-KW"/>
</dbReference>
<organism evidence="8 9">
    <name type="scientific">Sesamum angolense</name>
    <dbReference type="NCBI Taxonomy" id="2727404"/>
    <lineage>
        <taxon>Eukaryota</taxon>
        <taxon>Viridiplantae</taxon>
        <taxon>Streptophyta</taxon>
        <taxon>Embryophyta</taxon>
        <taxon>Tracheophyta</taxon>
        <taxon>Spermatophyta</taxon>
        <taxon>Magnoliopsida</taxon>
        <taxon>eudicotyledons</taxon>
        <taxon>Gunneridae</taxon>
        <taxon>Pentapetalae</taxon>
        <taxon>asterids</taxon>
        <taxon>lamiids</taxon>
        <taxon>Lamiales</taxon>
        <taxon>Pedaliaceae</taxon>
        <taxon>Sesamum</taxon>
    </lineage>
</organism>
<feature type="region of interest" description="Disordered" evidence="6">
    <location>
        <begin position="275"/>
        <end position="294"/>
    </location>
</feature>
<dbReference type="InterPro" id="IPR003340">
    <property type="entry name" value="B3_DNA-bd"/>
</dbReference>
<keyword evidence="3" id="KW-0238">DNA-binding</keyword>
<feature type="compositionally biased region" description="Basic residues" evidence="6">
    <location>
        <begin position="30"/>
        <end position="52"/>
    </location>
</feature>
<evidence type="ECO:0000259" key="7">
    <source>
        <dbReference type="PROSITE" id="PS50863"/>
    </source>
</evidence>
<dbReference type="PANTHER" id="PTHR31391">
    <property type="entry name" value="B3 DOMAIN-CONTAINING PROTEIN OS11G0197600-RELATED"/>
    <property type="match status" value="1"/>
</dbReference>
<dbReference type="AlphaFoldDB" id="A0AAE1WY89"/>
<evidence type="ECO:0000313" key="9">
    <source>
        <dbReference type="Proteomes" id="UP001289374"/>
    </source>
</evidence>
<evidence type="ECO:0000256" key="1">
    <source>
        <dbReference type="ARBA" id="ARBA00004123"/>
    </source>
</evidence>
<feature type="domain" description="TF-B3" evidence="7">
    <location>
        <begin position="129"/>
        <end position="220"/>
    </location>
</feature>
<accession>A0AAE1WY89</accession>
<comment type="caution">
    <text evidence="8">The sequence shown here is derived from an EMBL/GenBank/DDBJ whole genome shotgun (WGS) entry which is preliminary data.</text>
</comment>
<proteinExistence type="predicted"/>
<feature type="region of interest" description="Disordered" evidence="6">
    <location>
        <begin position="18"/>
        <end position="54"/>
    </location>
</feature>
<keyword evidence="5" id="KW-0539">Nucleus</keyword>
<dbReference type="InterPro" id="IPR015300">
    <property type="entry name" value="DNA-bd_pseudobarrel_sf"/>
</dbReference>